<comment type="caution">
    <text evidence="18">The sequence shown here is derived from an EMBL/GenBank/DDBJ whole genome shotgun (WGS) entry which is preliminary data.</text>
</comment>
<dbReference type="GO" id="GO:0004783">
    <property type="term" value="F:sulfite reductase (NADPH) activity"/>
    <property type="evidence" value="ECO:0007669"/>
    <property type="project" value="UniProtKB-EC"/>
</dbReference>
<evidence type="ECO:0000256" key="5">
    <source>
        <dbReference type="ARBA" id="ARBA00012604"/>
    </source>
</evidence>
<dbReference type="GO" id="GO:0019344">
    <property type="term" value="P:cysteine biosynthetic process"/>
    <property type="evidence" value="ECO:0007669"/>
    <property type="project" value="UniProtKB-KW"/>
</dbReference>
<dbReference type="NCBIfam" id="NF010029">
    <property type="entry name" value="PRK13504.1"/>
    <property type="match status" value="1"/>
</dbReference>
<dbReference type="Gene3D" id="3.30.413.10">
    <property type="entry name" value="Sulfite Reductase Hemoprotein, domain 1"/>
    <property type="match status" value="2"/>
</dbReference>
<dbReference type="InterPro" id="IPR011786">
    <property type="entry name" value="CysI"/>
</dbReference>
<dbReference type="HAMAP" id="MF_01540">
    <property type="entry name" value="CysI"/>
    <property type="match status" value="1"/>
</dbReference>
<dbReference type="SUPFAM" id="SSF55124">
    <property type="entry name" value="Nitrite/Sulfite reductase N-terminal domain-like"/>
    <property type="match status" value="2"/>
</dbReference>
<evidence type="ECO:0000256" key="15">
    <source>
        <dbReference type="ARBA" id="ARBA00052219"/>
    </source>
</evidence>
<feature type="domain" description="Flavodoxin-like" evidence="17">
    <location>
        <begin position="650"/>
        <end position="799"/>
    </location>
</feature>
<evidence type="ECO:0000256" key="10">
    <source>
        <dbReference type="ARBA" id="ARBA00022857"/>
    </source>
</evidence>
<dbReference type="Gene3D" id="3.40.50.920">
    <property type="match status" value="1"/>
</dbReference>
<dbReference type="InterPro" id="IPR005117">
    <property type="entry name" value="NiRdtase/SiRdtase_haem-b_fer"/>
</dbReference>
<dbReference type="PANTHER" id="PTHR11493">
    <property type="entry name" value="SULFITE REDUCTASE [NADPH] SUBUNIT BETA-RELATED"/>
    <property type="match status" value="1"/>
</dbReference>
<dbReference type="NCBIfam" id="TIGR02041">
    <property type="entry name" value="CysI"/>
    <property type="match status" value="1"/>
</dbReference>
<dbReference type="FunFam" id="3.40.50.360:FF:000016">
    <property type="entry name" value="Sulfite reductase subunit beta"/>
    <property type="match status" value="1"/>
</dbReference>
<dbReference type="InterPro" id="IPR029039">
    <property type="entry name" value="Flavoprotein-like_sf"/>
</dbReference>
<keyword evidence="7" id="KW-0028">Amino-acid biosynthesis</keyword>
<evidence type="ECO:0000256" key="9">
    <source>
        <dbReference type="ARBA" id="ARBA00022723"/>
    </source>
</evidence>
<dbReference type="InterPro" id="IPR009014">
    <property type="entry name" value="Transketo_C/PFOR_II"/>
</dbReference>
<keyword evidence="8" id="KW-0349">Heme</keyword>
<keyword evidence="6" id="KW-0004">4Fe-4S</keyword>
<dbReference type="EC" id="1.8.1.2" evidence="5"/>
<evidence type="ECO:0000256" key="13">
    <source>
        <dbReference type="ARBA" id="ARBA00023014"/>
    </source>
</evidence>
<dbReference type="GO" id="GO:0010181">
    <property type="term" value="F:FMN binding"/>
    <property type="evidence" value="ECO:0007669"/>
    <property type="project" value="InterPro"/>
</dbReference>
<dbReference type="FunFam" id="3.30.413.10:FF:000003">
    <property type="entry name" value="Sulfite reductase [NADPH] hemoprotein beta-component"/>
    <property type="match status" value="1"/>
</dbReference>
<dbReference type="InterPro" id="IPR045169">
    <property type="entry name" value="NO2/SO3_Rdtase_4Fe4S_prot"/>
</dbReference>
<dbReference type="InterPro" id="IPR045854">
    <property type="entry name" value="NO2/SO3_Rdtase_4Fe4S_sf"/>
</dbReference>
<dbReference type="InterPro" id="IPR001094">
    <property type="entry name" value="Flavdoxin-like"/>
</dbReference>
<comment type="cofactor">
    <cofactor evidence="2">
        <name>[4Fe-4S] cluster</name>
        <dbReference type="ChEBI" id="CHEBI:49883"/>
    </cofactor>
</comment>
<dbReference type="GO" id="GO:0050311">
    <property type="term" value="F:sulfite reductase (ferredoxin) activity"/>
    <property type="evidence" value="ECO:0007669"/>
    <property type="project" value="TreeGrafter"/>
</dbReference>
<dbReference type="GO" id="GO:0050661">
    <property type="term" value="F:NADP binding"/>
    <property type="evidence" value="ECO:0007669"/>
    <property type="project" value="InterPro"/>
</dbReference>
<dbReference type="GO" id="GO:0000103">
    <property type="term" value="P:sulfate assimilation"/>
    <property type="evidence" value="ECO:0007669"/>
    <property type="project" value="UniProtKB-ARBA"/>
</dbReference>
<dbReference type="PANTHER" id="PTHR11493:SF47">
    <property type="entry name" value="SULFITE REDUCTASE [NADPH] SUBUNIT BETA"/>
    <property type="match status" value="1"/>
</dbReference>
<dbReference type="Gene3D" id="3.40.50.970">
    <property type="match status" value="1"/>
</dbReference>
<dbReference type="InterPro" id="IPR006066">
    <property type="entry name" value="NO2/SO3_Rdtase_FeS/sirohaem_BS"/>
</dbReference>
<dbReference type="GO" id="GO:0046872">
    <property type="term" value="F:metal ion binding"/>
    <property type="evidence" value="ECO:0007669"/>
    <property type="project" value="UniProtKB-KW"/>
</dbReference>
<dbReference type="OrthoDB" id="1688044at2759"/>
<dbReference type="SUPFAM" id="SSF56014">
    <property type="entry name" value="Nitrite and sulphite reductase 4Fe-4S domain-like"/>
    <property type="match status" value="2"/>
</dbReference>
<comment type="cofactor">
    <cofactor evidence="1">
        <name>siroheme</name>
        <dbReference type="ChEBI" id="CHEBI:60052"/>
    </cofactor>
</comment>
<keyword evidence="13" id="KW-0411">Iron-sulfur</keyword>
<evidence type="ECO:0000256" key="1">
    <source>
        <dbReference type="ARBA" id="ARBA00001929"/>
    </source>
</evidence>
<dbReference type="InterPro" id="IPR029061">
    <property type="entry name" value="THDP-binding"/>
</dbReference>
<dbReference type="SUPFAM" id="SSF52218">
    <property type="entry name" value="Flavoproteins"/>
    <property type="match status" value="1"/>
</dbReference>
<dbReference type="Pfam" id="PF03460">
    <property type="entry name" value="NIR_SIR_ferr"/>
    <property type="match status" value="2"/>
</dbReference>
<dbReference type="SUPFAM" id="SSF52922">
    <property type="entry name" value="TK C-terminal domain-like"/>
    <property type="match status" value="1"/>
</dbReference>
<keyword evidence="10" id="KW-0521">NADP</keyword>
<dbReference type="PROSITE" id="PS00365">
    <property type="entry name" value="NIR_SIR"/>
    <property type="match status" value="1"/>
</dbReference>
<dbReference type="FunFam" id="3.30.413.10:FF:000004">
    <property type="entry name" value="Sulfite reductase [NADPH] hemoprotein beta-component"/>
    <property type="match status" value="1"/>
</dbReference>
<evidence type="ECO:0000259" key="17">
    <source>
        <dbReference type="PROSITE" id="PS50902"/>
    </source>
</evidence>
<feature type="region of interest" description="Disordered" evidence="16">
    <location>
        <begin position="147"/>
        <end position="166"/>
    </location>
</feature>
<name>A0A2S5B908_9BASI</name>
<evidence type="ECO:0000256" key="6">
    <source>
        <dbReference type="ARBA" id="ARBA00022485"/>
    </source>
</evidence>
<evidence type="ECO:0000256" key="2">
    <source>
        <dbReference type="ARBA" id="ARBA00001966"/>
    </source>
</evidence>
<keyword evidence="9" id="KW-0479">Metal-binding</keyword>
<keyword evidence="14" id="KW-0198">Cysteine biosynthesis</keyword>
<proteinExistence type="inferred from homology"/>
<dbReference type="Proteomes" id="UP000237144">
    <property type="component" value="Unassembled WGS sequence"/>
</dbReference>
<evidence type="ECO:0000256" key="12">
    <source>
        <dbReference type="ARBA" id="ARBA00023004"/>
    </source>
</evidence>
<accession>A0A2S5B908</accession>
<feature type="region of interest" description="Disordered" evidence="16">
    <location>
        <begin position="316"/>
        <end position="336"/>
    </location>
</feature>
<dbReference type="Gene3D" id="3.40.50.360">
    <property type="match status" value="1"/>
</dbReference>
<evidence type="ECO:0000256" key="8">
    <source>
        <dbReference type="ARBA" id="ARBA00022617"/>
    </source>
</evidence>
<keyword evidence="12" id="KW-0408">Iron</keyword>
<evidence type="ECO:0000313" key="19">
    <source>
        <dbReference type="Proteomes" id="UP000237144"/>
    </source>
</evidence>
<dbReference type="GO" id="GO:0009337">
    <property type="term" value="C:sulfite reductase complex (NADPH)"/>
    <property type="evidence" value="ECO:0007669"/>
    <property type="project" value="InterPro"/>
</dbReference>
<keyword evidence="11 18" id="KW-0560">Oxidoreductase</keyword>
<organism evidence="18 19">
    <name type="scientific">Rhodotorula taiwanensis</name>
    <dbReference type="NCBI Taxonomy" id="741276"/>
    <lineage>
        <taxon>Eukaryota</taxon>
        <taxon>Fungi</taxon>
        <taxon>Dikarya</taxon>
        <taxon>Basidiomycota</taxon>
        <taxon>Pucciniomycotina</taxon>
        <taxon>Microbotryomycetes</taxon>
        <taxon>Sporidiobolales</taxon>
        <taxon>Sporidiobolaceae</taxon>
        <taxon>Rhodotorula</taxon>
    </lineage>
</organism>
<evidence type="ECO:0000256" key="14">
    <source>
        <dbReference type="ARBA" id="ARBA00023192"/>
    </source>
</evidence>
<reference evidence="18 19" key="1">
    <citation type="journal article" date="2018" name="Front. Microbiol.">
        <title>Prospects for Fungal Bioremediation of Acidic Radioactive Waste Sites: Characterization and Genome Sequence of Rhodotorula taiwanensis MD1149.</title>
        <authorList>
            <person name="Tkavc R."/>
            <person name="Matrosova V.Y."/>
            <person name="Grichenko O.E."/>
            <person name="Gostincar C."/>
            <person name="Volpe R.P."/>
            <person name="Klimenkova P."/>
            <person name="Gaidamakova E.K."/>
            <person name="Zhou C.E."/>
            <person name="Stewart B.J."/>
            <person name="Lyman M.G."/>
            <person name="Malfatti S.A."/>
            <person name="Rubinfeld B."/>
            <person name="Courtot M."/>
            <person name="Singh J."/>
            <person name="Dalgard C.L."/>
            <person name="Hamilton T."/>
            <person name="Frey K.G."/>
            <person name="Gunde-Cimerman N."/>
            <person name="Dugan L."/>
            <person name="Daly M.J."/>
        </authorList>
    </citation>
    <scope>NUCLEOTIDE SEQUENCE [LARGE SCALE GENOMIC DNA]</scope>
    <source>
        <strain evidence="18 19">MD1149</strain>
    </source>
</reference>
<comment type="catalytic activity">
    <reaction evidence="15">
        <text>hydrogen sulfide + 3 NADP(+) + 3 H2O = sulfite + 3 NADPH + 4 H(+)</text>
        <dbReference type="Rhea" id="RHEA:13801"/>
        <dbReference type="ChEBI" id="CHEBI:15377"/>
        <dbReference type="ChEBI" id="CHEBI:15378"/>
        <dbReference type="ChEBI" id="CHEBI:17359"/>
        <dbReference type="ChEBI" id="CHEBI:29919"/>
        <dbReference type="ChEBI" id="CHEBI:57783"/>
        <dbReference type="ChEBI" id="CHEBI:58349"/>
        <dbReference type="EC" id="1.8.1.2"/>
    </reaction>
</comment>
<comment type="similarity">
    <text evidence="4">Belongs to the nitrite and sulfite reductase 4Fe-4S domain family.</text>
</comment>
<dbReference type="PRINTS" id="PR00397">
    <property type="entry name" value="SIROHAEM"/>
</dbReference>
<dbReference type="SUPFAM" id="SSF52518">
    <property type="entry name" value="Thiamin diphosphate-binding fold (THDP-binding)"/>
    <property type="match status" value="1"/>
</dbReference>
<protein>
    <recommendedName>
        <fullName evidence="5">assimilatory sulfite reductase (NADPH)</fullName>
        <ecNumber evidence="5">1.8.1.2</ecNumber>
    </recommendedName>
</protein>
<dbReference type="PROSITE" id="PS50902">
    <property type="entry name" value="FLAVODOXIN_LIKE"/>
    <property type="match status" value="1"/>
</dbReference>
<dbReference type="InterPro" id="IPR008254">
    <property type="entry name" value="Flavodoxin/NO_synth"/>
</dbReference>
<dbReference type="Pfam" id="PF01077">
    <property type="entry name" value="NIR_SIR"/>
    <property type="match status" value="1"/>
</dbReference>
<dbReference type="InterPro" id="IPR006067">
    <property type="entry name" value="NO2/SO3_Rdtase_4Fe4S_dom"/>
</dbReference>
<evidence type="ECO:0000256" key="4">
    <source>
        <dbReference type="ARBA" id="ARBA00010429"/>
    </source>
</evidence>
<evidence type="ECO:0000256" key="11">
    <source>
        <dbReference type="ARBA" id="ARBA00023002"/>
    </source>
</evidence>
<evidence type="ECO:0000313" key="18">
    <source>
        <dbReference type="EMBL" id="POY73263.1"/>
    </source>
</evidence>
<dbReference type="InterPro" id="IPR036136">
    <property type="entry name" value="Nit/Sulf_reduc_fer-like_dom_sf"/>
</dbReference>
<evidence type="ECO:0000256" key="7">
    <source>
        <dbReference type="ARBA" id="ARBA00022605"/>
    </source>
</evidence>
<dbReference type="Pfam" id="PF00258">
    <property type="entry name" value="Flavodoxin_1"/>
    <property type="match status" value="1"/>
</dbReference>
<evidence type="ECO:0000256" key="16">
    <source>
        <dbReference type="SAM" id="MobiDB-lite"/>
    </source>
</evidence>
<evidence type="ECO:0000256" key="3">
    <source>
        <dbReference type="ARBA" id="ARBA00004774"/>
    </source>
</evidence>
<feature type="compositionally biased region" description="Low complexity" evidence="16">
    <location>
        <begin position="316"/>
        <end position="330"/>
    </location>
</feature>
<dbReference type="STRING" id="741276.A0A2S5B908"/>
<dbReference type="EMBL" id="PJQD01000038">
    <property type="protein sequence ID" value="POY73263.1"/>
    <property type="molecule type" value="Genomic_DNA"/>
</dbReference>
<dbReference type="GO" id="GO:0051539">
    <property type="term" value="F:4 iron, 4 sulfur cluster binding"/>
    <property type="evidence" value="ECO:0007669"/>
    <property type="project" value="UniProtKB-KW"/>
</dbReference>
<gene>
    <name evidence="18" type="ORF">BMF94_3597</name>
</gene>
<comment type="pathway">
    <text evidence="3">Sulfur metabolism; hydrogen sulfide biosynthesis; hydrogen sulfide from sulfite (NADPH route): step 1/1.</text>
</comment>
<sequence length="1379" mass="149594">MAAIYSAAYATSTAVQGATLVPSPLLTPAQLAKADSGLPALLAVEPHQLILLLPQLRTLAKSNVVIQVSTLAANRDHASVLAARGSGLSIVYSRSADEAKRNALVAARIAATGHGVVHYGEFDSNKVDLGFSSEADVAYVKGEDKAANGNGEQAHANGNGAAATNGDATAPSQIEVAFRTAFAQQHASTSTYTGAESPKTLLIALGDARPVEQSLPAEIALVSLSLYRPLSPAQLRAVVPSSVETVVVLEQVYKKSSKWAPLYLDVVSAFAEQDDEESAPKVLSATLGEVKDASAAIKSIQDAIAAGTNPFSVGQVPSAGAAAPSSSKAPRQPKHESTYTKLLDEVFGSRLWLANAPESLLPSQNIPATSPEYALGHVLGANRQREELRQRVREALASSDINERTAKSLSAWLDDDRNARKAKALGDAALPSSLSSAEFAPKSNWIIGSEAWSHDLGASGLHHALSTGADVNLLMIDTTPYHLPADQQPVQRRKDAGLYAMTYGNAYVASVAVYGDFAQTLRALAEADAYKGPSIVLAYLPGGEEDSTTALDLLKQTKKAIEVGSWPLYRWDPSADAQGREVFQLDSEKIKADLRTFLDRQNHLTELSARLPTFGEALESGSGSKLVAAQKRKARQAFDALSGALEGPPLLVLFASDGGNCEKLAKKFATRARTRGVAARTLAFDDMPIEDLPLETNVAFFTSVAGQGEFPQNGREFWKAVQAGKLADMSKVNTAIFGMGDSHYWPRKEDAHYYNKACKDLHKALTGLNAKEMVPLGLGDDQDPDGAQTAYKVWEPQMWKALGVDDFESTEPELEPITNEHIKIASNYLRGTIVEGLQDTSTGALAESDGQLTKFHGIYQQDDRDIRDERKAAGLEPAYSFMVRLRLPAGVCKPDQWLAVDEIADARGNQTFKLTTRQTFQFHGIVKSNLKPAIQEINKCMLDTIAACGDVNRTVMCSANPSLGPLHTQVFHFSRELSDGLKPQTAAYAEIWLDQKQVVGEAVKDVEPLYGEYYLPRKFKIAIAVPPYNDVDVFCHDLGYIAILDDNKELLGFNVTIGGGMGVTHSMKTTYPRLANVVGFCTPDQGLEVAKAVLTTQRDNGNRANRKNARVKYTVDRMGIENFTAEVEKRLGYKLQPARPYEFTSNVDHFGWATGSDGRRHFTAFIENGRVQDEPGKPFKTAMREIAKVHKGVFRLTANQHVIIADIPPEEEKTIQSLLNKYGLDKTDFSALRLSSAACVALPTCGLAMAESERYLPLLIEKVEALMEESGLRNDSITMRMTGCPNGCARPWAAEIAFVGKAPGTYLMLLGGGYWGQRLNKIYRESVDETEILDILRPMIKSYALERMDGEHFGDFVIRKGIISATTEGKAFYDGMCPQ</sequence>
<keyword evidence="19" id="KW-1185">Reference proteome</keyword>
<dbReference type="GO" id="GO:0020037">
    <property type="term" value="F:heme binding"/>
    <property type="evidence" value="ECO:0007669"/>
    <property type="project" value="InterPro"/>
</dbReference>
<dbReference type="PRINTS" id="PR00369">
    <property type="entry name" value="FLAVODOXIN"/>
</dbReference>